<keyword evidence="9 19" id="KW-0808">Transferase</keyword>
<keyword evidence="13 19" id="KW-0472">Membrane</keyword>
<dbReference type="OrthoDB" id="9794626at2"/>
<evidence type="ECO:0000256" key="18">
    <source>
        <dbReference type="ARBA" id="ARBA00049504"/>
    </source>
</evidence>
<dbReference type="InterPro" id="IPR003805">
    <property type="entry name" value="CobS"/>
</dbReference>
<dbReference type="PANTHER" id="PTHR34148:SF1">
    <property type="entry name" value="ADENOSYLCOBINAMIDE-GDP RIBAZOLETRANSFERASE"/>
    <property type="match status" value="1"/>
</dbReference>
<dbReference type="EC" id="2.7.8.26" evidence="5 19"/>
<reference evidence="20 21" key="1">
    <citation type="submission" date="2018-11" db="EMBL/GenBank/DDBJ databases">
        <title>Genomic Encyclopedia of Type Strains, Phase IV (KMG-IV): sequencing the most valuable type-strain genomes for metagenomic binning, comparative biology and taxonomic classification.</title>
        <authorList>
            <person name="Goeker M."/>
        </authorList>
    </citation>
    <scope>NUCLEOTIDE SEQUENCE [LARGE SCALE GENOMIC DNA]</scope>
    <source>
        <strain evidence="20 21">DSM 101684</strain>
    </source>
</reference>
<evidence type="ECO:0000256" key="15">
    <source>
        <dbReference type="ARBA" id="ARBA00032605"/>
    </source>
</evidence>
<proteinExistence type="inferred from homology"/>
<gene>
    <name evidence="19" type="primary">cobS</name>
    <name evidence="20" type="ORF">EDC62_1110</name>
</gene>
<evidence type="ECO:0000256" key="5">
    <source>
        <dbReference type="ARBA" id="ARBA00013200"/>
    </source>
</evidence>
<comment type="subcellular location">
    <subcellularLocation>
        <location evidence="2 19">Cell membrane</location>
        <topology evidence="2 19">Multi-pass membrane protein</topology>
    </subcellularLocation>
</comment>
<dbReference type="GO" id="GO:0005886">
    <property type="term" value="C:plasma membrane"/>
    <property type="evidence" value="ECO:0007669"/>
    <property type="project" value="UniProtKB-SubCell"/>
</dbReference>
<keyword evidence="7 19" id="KW-1003">Cell membrane</keyword>
<evidence type="ECO:0000256" key="10">
    <source>
        <dbReference type="ARBA" id="ARBA00022692"/>
    </source>
</evidence>
<dbReference type="UniPathway" id="UPA00148">
    <property type="reaction ID" value="UER00238"/>
</dbReference>
<evidence type="ECO:0000256" key="13">
    <source>
        <dbReference type="ARBA" id="ARBA00023136"/>
    </source>
</evidence>
<evidence type="ECO:0000256" key="9">
    <source>
        <dbReference type="ARBA" id="ARBA00022679"/>
    </source>
</evidence>
<dbReference type="GO" id="GO:0009236">
    <property type="term" value="P:cobalamin biosynthetic process"/>
    <property type="evidence" value="ECO:0007669"/>
    <property type="project" value="UniProtKB-UniRule"/>
</dbReference>
<comment type="catalytic activity">
    <reaction evidence="18 19">
        <text>alpha-ribazole 5'-phosphate + adenosylcob(III)inamide-GDP = adenosylcob(III)alamin 5'-phosphate + GMP + H(+)</text>
        <dbReference type="Rhea" id="RHEA:23560"/>
        <dbReference type="ChEBI" id="CHEBI:15378"/>
        <dbReference type="ChEBI" id="CHEBI:57918"/>
        <dbReference type="ChEBI" id="CHEBI:58115"/>
        <dbReference type="ChEBI" id="CHEBI:60487"/>
        <dbReference type="ChEBI" id="CHEBI:60493"/>
        <dbReference type="EC" id="2.7.8.26"/>
    </reaction>
</comment>
<evidence type="ECO:0000313" key="21">
    <source>
        <dbReference type="Proteomes" id="UP000272193"/>
    </source>
</evidence>
<accession>A0A3N4V0P2</accession>
<keyword evidence="12 19" id="KW-1133">Transmembrane helix</keyword>
<evidence type="ECO:0000313" key="20">
    <source>
        <dbReference type="EMBL" id="RPE70627.1"/>
    </source>
</evidence>
<dbReference type="RefSeq" id="WP_124221404.1">
    <property type="nucleotide sequence ID" value="NZ_RKQL01000002.1"/>
</dbReference>
<comment type="caution">
    <text evidence="20">The sequence shown here is derived from an EMBL/GenBank/DDBJ whole genome shotgun (WGS) entry which is preliminary data.</text>
</comment>
<evidence type="ECO:0000256" key="7">
    <source>
        <dbReference type="ARBA" id="ARBA00022475"/>
    </source>
</evidence>
<evidence type="ECO:0000256" key="4">
    <source>
        <dbReference type="ARBA" id="ARBA00010561"/>
    </source>
</evidence>
<sequence>MGFIRHFLIALQFFTRIPVTGRLAGWVGYTPAMLRASAAHFPGVGWVVGALTALVFWAWMQALVAQPAAPWVAAVLSTAFSVWLTGAFHEDGLADTADALGGAVSRERALEIMKDSRIGSYGAIALVLALLTKVLLLGLLVQAGGALATAWALFAAHVSSRLLPLLVIATLPHVGDTPRSKSKPLADGIDAAGLLAGLLWWALAMMLLAVAAPAWPWFAAVLGAFLGFLWMWRLLARRLQGFTGDGLGATQQLAELGFYLGLAVGLGGRFGSGS</sequence>
<comment type="similarity">
    <text evidence="4 19">Belongs to the CobS family.</text>
</comment>
<dbReference type="AlphaFoldDB" id="A0A3N4V0P2"/>
<dbReference type="Pfam" id="PF02654">
    <property type="entry name" value="CobS"/>
    <property type="match status" value="1"/>
</dbReference>
<comment type="catalytic activity">
    <reaction evidence="17 19">
        <text>alpha-ribazole + adenosylcob(III)inamide-GDP = adenosylcob(III)alamin + GMP + H(+)</text>
        <dbReference type="Rhea" id="RHEA:16049"/>
        <dbReference type="ChEBI" id="CHEBI:10329"/>
        <dbReference type="ChEBI" id="CHEBI:15378"/>
        <dbReference type="ChEBI" id="CHEBI:18408"/>
        <dbReference type="ChEBI" id="CHEBI:58115"/>
        <dbReference type="ChEBI" id="CHEBI:60487"/>
        <dbReference type="EC" id="2.7.8.26"/>
    </reaction>
</comment>
<comment type="function">
    <text evidence="14 19">Joins adenosylcobinamide-GDP and alpha-ribazole to generate adenosylcobalamin (Ado-cobalamin). Also synthesizes adenosylcobalamin 5'-phosphate from adenosylcobinamide-GDP and alpha-ribazole 5'-phosphate.</text>
</comment>
<evidence type="ECO:0000256" key="19">
    <source>
        <dbReference type="HAMAP-Rule" id="MF_00719"/>
    </source>
</evidence>
<evidence type="ECO:0000256" key="11">
    <source>
        <dbReference type="ARBA" id="ARBA00022842"/>
    </source>
</evidence>
<evidence type="ECO:0000256" key="6">
    <source>
        <dbReference type="ARBA" id="ARBA00015850"/>
    </source>
</evidence>
<keyword evidence="21" id="KW-1185">Reference proteome</keyword>
<dbReference type="EMBL" id="RKQL01000002">
    <property type="protein sequence ID" value="RPE70627.1"/>
    <property type="molecule type" value="Genomic_DNA"/>
</dbReference>
<evidence type="ECO:0000256" key="12">
    <source>
        <dbReference type="ARBA" id="ARBA00022989"/>
    </source>
</evidence>
<keyword evidence="8 19" id="KW-0169">Cobalamin biosynthesis</keyword>
<dbReference type="PANTHER" id="PTHR34148">
    <property type="entry name" value="ADENOSYLCOBINAMIDE-GDP RIBAZOLETRANSFERASE"/>
    <property type="match status" value="1"/>
</dbReference>
<keyword evidence="10 19" id="KW-0812">Transmembrane</keyword>
<evidence type="ECO:0000256" key="8">
    <source>
        <dbReference type="ARBA" id="ARBA00022573"/>
    </source>
</evidence>
<dbReference type="GO" id="GO:0051073">
    <property type="term" value="F:adenosylcobinamide-GDP ribazoletransferase activity"/>
    <property type="evidence" value="ECO:0007669"/>
    <property type="project" value="UniProtKB-UniRule"/>
</dbReference>
<protein>
    <recommendedName>
        <fullName evidence="6 19">Adenosylcobinamide-GDP ribazoletransferase</fullName>
        <ecNumber evidence="5 19">2.7.8.26</ecNumber>
    </recommendedName>
    <alternativeName>
        <fullName evidence="16 19">Cobalamin synthase</fullName>
    </alternativeName>
    <alternativeName>
        <fullName evidence="15 19">Cobalamin-5'-phosphate synthase</fullName>
    </alternativeName>
</protein>
<organism evidence="20 21">
    <name type="scientific">Tibeticola sediminis</name>
    <dbReference type="NCBI Taxonomy" id="1917811"/>
    <lineage>
        <taxon>Bacteria</taxon>
        <taxon>Pseudomonadati</taxon>
        <taxon>Pseudomonadota</taxon>
        <taxon>Betaproteobacteria</taxon>
        <taxon>Burkholderiales</taxon>
        <taxon>Comamonadaceae</taxon>
        <taxon>Tibeticola</taxon>
    </lineage>
</organism>
<comment type="pathway">
    <text evidence="3 19">Cofactor biosynthesis; adenosylcobalamin biosynthesis; adenosylcobalamin from cob(II)yrinate a,c-diamide: step 7/7.</text>
</comment>
<comment type="cofactor">
    <cofactor evidence="1 19">
        <name>Mg(2+)</name>
        <dbReference type="ChEBI" id="CHEBI:18420"/>
    </cofactor>
</comment>
<evidence type="ECO:0000256" key="3">
    <source>
        <dbReference type="ARBA" id="ARBA00004663"/>
    </source>
</evidence>
<dbReference type="Proteomes" id="UP000272193">
    <property type="component" value="Unassembled WGS sequence"/>
</dbReference>
<dbReference type="HAMAP" id="MF_00719">
    <property type="entry name" value="CobS"/>
    <property type="match status" value="1"/>
</dbReference>
<keyword evidence="11 19" id="KW-0460">Magnesium</keyword>
<evidence type="ECO:0000256" key="17">
    <source>
        <dbReference type="ARBA" id="ARBA00048623"/>
    </source>
</evidence>
<evidence type="ECO:0000256" key="2">
    <source>
        <dbReference type="ARBA" id="ARBA00004651"/>
    </source>
</evidence>
<evidence type="ECO:0000256" key="1">
    <source>
        <dbReference type="ARBA" id="ARBA00001946"/>
    </source>
</evidence>
<evidence type="ECO:0000256" key="16">
    <source>
        <dbReference type="ARBA" id="ARBA00032853"/>
    </source>
</evidence>
<evidence type="ECO:0000256" key="14">
    <source>
        <dbReference type="ARBA" id="ARBA00025228"/>
    </source>
</evidence>
<dbReference type="GO" id="GO:0008818">
    <property type="term" value="F:cobalamin 5'-phosphate synthase activity"/>
    <property type="evidence" value="ECO:0007669"/>
    <property type="project" value="UniProtKB-UniRule"/>
</dbReference>
<name>A0A3N4V0P2_9BURK</name>